<organism evidence="1 2">
    <name type="scientific">Rubroshorea leprosula</name>
    <dbReference type="NCBI Taxonomy" id="152421"/>
    <lineage>
        <taxon>Eukaryota</taxon>
        <taxon>Viridiplantae</taxon>
        <taxon>Streptophyta</taxon>
        <taxon>Embryophyta</taxon>
        <taxon>Tracheophyta</taxon>
        <taxon>Spermatophyta</taxon>
        <taxon>Magnoliopsida</taxon>
        <taxon>eudicotyledons</taxon>
        <taxon>Gunneridae</taxon>
        <taxon>Pentapetalae</taxon>
        <taxon>rosids</taxon>
        <taxon>malvids</taxon>
        <taxon>Malvales</taxon>
        <taxon>Dipterocarpaceae</taxon>
        <taxon>Rubroshorea</taxon>
    </lineage>
</organism>
<gene>
    <name evidence="1" type="ORF">SLEP1_g14826</name>
</gene>
<keyword evidence="2" id="KW-1185">Reference proteome</keyword>
<dbReference type="Proteomes" id="UP001054252">
    <property type="component" value="Unassembled WGS sequence"/>
</dbReference>
<evidence type="ECO:0000313" key="1">
    <source>
        <dbReference type="EMBL" id="GKV02388.1"/>
    </source>
</evidence>
<sequence length="48" mass="5909">MRFIETFDILCLRQCLYSIIYQYHGYGSRKRRLLNREENLKKPQITSI</sequence>
<dbReference type="AlphaFoldDB" id="A0AAV5ITB5"/>
<accession>A0AAV5ITB5</accession>
<protein>
    <submittedName>
        <fullName evidence="1">Uncharacterized protein</fullName>
    </submittedName>
</protein>
<evidence type="ECO:0000313" key="2">
    <source>
        <dbReference type="Proteomes" id="UP001054252"/>
    </source>
</evidence>
<proteinExistence type="predicted"/>
<comment type="caution">
    <text evidence="1">The sequence shown here is derived from an EMBL/GenBank/DDBJ whole genome shotgun (WGS) entry which is preliminary data.</text>
</comment>
<name>A0AAV5ITB5_9ROSI</name>
<dbReference type="EMBL" id="BPVZ01000018">
    <property type="protein sequence ID" value="GKV02388.1"/>
    <property type="molecule type" value="Genomic_DNA"/>
</dbReference>
<reference evidence="1 2" key="1">
    <citation type="journal article" date="2021" name="Commun. Biol.">
        <title>The genome of Shorea leprosula (Dipterocarpaceae) highlights the ecological relevance of drought in aseasonal tropical rainforests.</title>
        <authorList>
            <person name="Ng K.K.S."/>
            <person name="Kobayashi M.J."/>
            <person name="Fawcett J.A."/>
            <person name="Hatakeyama M."/>
            <person name="Paape T."/>
            <person name="Ng C.H."/>
            <person name="Ang C.C."/>
            <person name="Tnah L.H."/>
            <person name="Lee C.T."/>
            <person name="Nishiyama T."/>
            <person name="Sese J."/>
            <person name="O'Brien M.J."/>
            <person name="Copetti D."/>
            <person name="Mohd Noor M.I."/>
            <person name="Ong R.C."/>
            <person name="Putra M."/>
            <person name="Sireger I.Z."/>
            <person name="Indrioko S."/>
            <person name="Kosugi Y."/>
            <person name="Izuno A."/>
            <person name="Isagi Y."/>
            <person name="Lee S.L."/>
            <person name="Shimizu K.K."/>
        </authorList>
    </citation>
    <scope>NUCLEOTIDE SEQUENCE [LARGE SCALE GENOMIC DNA]</scope>
    <source>
        <strain evidence="1">214</strain>
    </source>
</reference>